<dbReference type="PANTHER" id="PTHR11360:SF295">
    <property type="entry name" value="TRANSPORTER MCH4-RELATED"/>
    <property type="match status" value="1"/>
</dbReference>
<keyword evidence="6" id="KW-1185">Reference proteome</keyword>
<feature type="transmembrane region" description="Helical" evidence="3">
    <location>
        <begin position="221"/>
        <end position="243"/>
    </location>
</feature>
<evidence type="ECO:0000313" key="5">
    <source>
        <dbReference type="EMBL" id="CAR26830.1"/>
    </source>
</evidence>
<dbReference type="FunCoup" id="C5DSR9">
    <property type="interactions" value="211"/>
</dbReference>
<dbReference type="GO" id="GO:0016020">
    <property type="term" value="C:membrane"/>
    <property type="evidence" value="ECO:0007669"/>
    <property type="project" value="UniProtKB-SubCell"/>
</dbReference>
<dbReference type="HOGENOM" id="CLU_001265_1_0_1"/>
<feature type="transmembrane region" description="Helical" evidence="3">
    <location>
        <begin position="255"/>
        <end position="275"/>
    </location>
</feature>
<evidence type="ECO:0000256" key="2">
    <source>
        <dbReference type="ARBA" id="ARBA00006727"/>
    </source>
</evidence>
<sequence length="533" mass="59259">MRWDDSYLRKREQWKLIHQIRHSFSLLSRTKEEGMLPREAILGPARALFKKKSSNNVRDVEMREFTQTDYKGSGFLGNPFPEDSLLKRNNDEIEAYDTGLSQVRSRFDEEESEESDEDNDFPDGGPQAWLAVLGAFIGLIPVFGMPNSVGAIESYISKHQLKDVPSSTVSWIFSLYLAFSFLSCIFSGGYFDRNGSTTPMIAGTIVYVGGLFALANCYKTYQFILAFSLCSGIGTGVLVTPLVSVVATWFDKKRGIATSVATMGGSLGGVIFPIMLRKLYDEVGYPWTIRILAFLFLACLLFSVKFAREREKPAAKPFESKKDMIRWYASASLNWRYFLEWRFLITALAASLAECSLTASGTYLTSYALARGYSQSMSYYLITANNGLGILGRIIPAYVADKWLGRFNVSIITIAMAAFFNFIIWLPFGGQSGALWAYVCLYGFATGSILTLTPVCIGQISSVHDFGKRYSTAYFLQAILTIPVLPIGGVIIGNGSIANYNKFIVYVSVLMAAGAFCYFISRNLCVGLRLAKF</sequence>
<proteinExistence type="inferred from homology"/>
<protein>
    <submittedName>
        <fullName evidence="5">ZYRO0C02486p</fullName>
    </submittedName>
</protein>
<dbReference type="CDD" id="cd17352">
    <property type="entry name" value="MFS_MCT_SLC16"/>
    <property type="match status" value="1"/>
</dbReference>
<dbReference type="InParanoid" id="C5DSR9"/>
<reference evidence="5 6" key="1">
    <citation type="journal article" date="2009" name="Genome Res.">
        <title>Comparative genomics of protoploid Saccharomycetaceae.</title>
        <authorList>
            <consortium name="The Genolevures Consortium"/>
            <person name="Souciet J.-L."/>
            <person name="Dujon B."/>
            <person name="Gaillardin C."/>
            <person name="Johnston M."/>
            <person name="Baret P.V."/>
            <person name="Cliften P."/>
            <person name="Sherman D.J."/>
            <person name="Weissenbach J."/>
            <person name="Westhof E."/>
            <person name="Wincker P."/>
            <person name="Jubin C."/>
            <person name="Poulain J."/>
            <person name="Barbe V."/>
            <person name="Segurens B."/>
            <person name="Artiguenave F."/>
            <person name="Anthouard V."/>
            <person name="Vacherie B."/>
            <person name="Val M.-E."/>
            <person name="Fulton R.S."/>
            <person name="Minx P."/>
            <person name="Wilson R."/>
            <person name="Durrens P."/>
            <person name="Jean G."/>
            <person name="Marck C."/>
            <person name="Martin T."/>
            <person name="Nikolski M."/>
            <person name="Rolland T."/>
            <person name="Seret M.-L."/>
            <person name="Casaregola S."/>
            <person name="Despons L."/>
            <person name="Fairhead C."/>
            <person name="Fischer G."/>
            <person name="Lafontaine I."/>
            <person name="Leh V."/>
            <person name="Lemaire M."/>
            <person name="de Montigny J."/>
            <person name="Neuveglise C."/>
            <person name="Thierry A."/>
            <person name="Blanc-Lenfle I."/>
            <person name="Bleykasten C."/>
            <person name="Diffels J."/>
            <person name="Fritsch E."/>
            <person name="Frangeul L."/>
            <person name="Goeffon A."/>
            <person name="Jauniaux N."/>
            <person name="Kachouri-Lafond R."/>
            <person name="Payen C."/>
            <person name="Potier S."/>
            <person name="Pribylova L."/>
            <person name="Ozanne C."/>
            <person name="Richard G.-F."/>
            <person name="Sacerdot C."/>
            <person name="Straub M.-L."/>
            <person name="Talla E."/>
        </authorList>
    </citation>
    <scope>NUCLEOTIDE SEQUENCE [LARGE SCALE GENOMIC DNA]</scope>
    <source>
        <strain evidence="5 6">ATCC 2623 / CBS 732 / BCRC 21506 / NBRC 1130 / NCYC 568 / NRRL Y-229</strain>
    </source>
</reference>
<dbReference type="KEGG" id="zro:ZYRO0C02486g"/>
<feature type="transmembrane region" description="Helical" evidence="3">
    <location>
        <begin position="434"/>
        <end position="453"/>
    </location>
</feature>
<keyword evidence="3" id="KW-0812">Transmembrane</keyword>
<dbReference type="SUPFAM" id="SSF103473">
    <property type="entry name" value="MFS general substrate transporter"/>
    <property type="match status" value="1"/>
</dbReference>
<dbReference type="GO" id="GO:0022857">
    <property type="term" value="F:transmembrane transporter activity"/>
    <property type="evidence" value="ECO:0007669"/>
    <property type="project" value="InterPro"/>
</dbReference>
<dbReference type="EMBL" id="CU928175">
    <property type="protein sequence ID" value="CAR26830.1"/>
    <property type="molecule type" value="Genomic_DNA"/>
</dbReference>
<feature type="transmembrane region" description="Helical" evidence="3">
    <location>
        <begin position="287"/>
        <end position="307"/>
    </location>
</feature>
<evidence type="ECO:0000256" key="3">
    <source>
        <dbReference type="SAM" id="Phobius"/>
    </source>
</evidence>
<comment type="subcellular location">
    <subcellularLocation>
        <location evidence="1">Membrane</location>
        <topology evidence="1">Multi-pass membrane protein</topology>
    </subcellularLocation>
</comment>
<evidence type="ECO:0000256" key="1">
    <source>
        <dbReference type="ARBA" id="ARBA00004141"/>
    </source>
</evidence>
<dbReference type="InterPro" id="IPR011701">
    <property type="entry name" value="MFS"/>
</dbReference>
<feature type="transmembrane region" description="Helical" evidence="3">
    <location>
        <begin position="474"/>
        <end position="497"/>
    </location>
</feature>
<evidence type="ECO:0000313" key="6">
    <source>
        <dbReference type="Proteomes" id="UP000008536"/>
    </source>
</evidence>
<dbReference type="GeneID" id="8202957"/>
<evidence type="ECO:0000259" key="4">
    <source>
        <dbReference type="PROSITE" id="PS50850"/>
    </source>
</evidence>
<feature type="transmembrane region" description="Helical" evidence="3">
    <location>
        <begin position="169"/>
        <end position="191"/>
    </location>
</feature>
<organism evidence="5 6">
    <name type="scientific">Zygosaccharomyces rouxii (strain ATCC 2623 / CBS 732 / NBRC 1130 / NCYC 568 / NRRL Y-229)</name>
    <dbReference type="NCBI Taxonomy" id="559307"/>
    <lineage>
        <taxon>Eukaryota</taxon>
        <taxon>Fungi</taxon>
        <taxon>Dikarya</taxon>
        <taxon>Ascomycota</taxon>
        <taxon>Saccharomycotina</taxon>
        <taxon>Saccharomycetes</taxon>
        <taxon>Saccharomycetales</taxon>
        <taxon>Saccharomycetaceae</taxon>
        <taxon>Zygosaccharomyces</taxon>
    </lineage>
</organism>
<feature type="transmembrane region" description="Helical" evidence="3">
    <location>
        <begin position="128"/>
        <end position="149"/>
    </location>
</feature>
<feature type="transmembrane region" description="Helical" evidence="3">
    <location>
        <begin position="407"/>
        <end position="428"/>
    </location>
</feature>
<dbReference type="RefSeq" id="XP_002495763.1">
    <property type="nucleotide sequence ID" value="XM_002495718.1"/>
</dbReference>
<accession>C5DSR9</accession>
<feature type="transmembrane region" description="Helical" evidence="3">
    <location>
        <begin position="503"/>
        <end position="521"/>
    </location>
</feature>
<feature type="transmembrane region" description="Helical" evidence="3">
    <location>
        <begin position="377"/>
        <end position="395"/>
    </location>
</feature>
<gene>
    <name evidence="5" type="ordered locus">ZYRO0C02486g</name>
</gene>
<dbReference type="InterPro" id="IPR020846">
    <property type="entry name" value="MFS_dom"/>
</dbReference>
<dbReference type="InterPro" id="IPR036259">
    <property type="entry name" value="MFS_trans_sf"/>
</dbReference>
<dbReference type="AlphaFoldDB" id="C5DSR9"/>
<dbReference type="InterPro" id="IPR050327">
    <property type="entry name" value="Proton-linked_MCT"/>
</dbReference>
<dbReference type="PROSITE" id="PS50850">
    <property type="entry name" value="MFS"/>
    <property type="match status" value="1"/>
</dbReference>
<keyword evidence="3" id="KW-1133">Transmembrane helix</keyword>
<name>C5DSR9_ZYGRC</name>
<feature type="domain" description="Major facilitator superfamily (MFS) profile" evidence="4">
    <location>
        <begin position="127"/>
        <end position="525"/>
    </location>
</feature>
<comment type="similarity">
    <text evidence="2">Belongs to the major facilitator superfamily. Monocarboxylate porter (TC 2.A.1.13) family.</text>
</comment>
<dbReference type="Gene3D" id="1.20.1250.20">
    <property type="entry name" value="MFS general substrate transporter like domains"/>
    <property type="match status" value="1"/>
</dbReference>
<dbReference type="PANTHER" id="PTHR11360">
    <property type="entry name" value="MONOCARBOXYLATE TRANSPORTER"/>
    <property type="match status" value="1"/>
</dbReference>
<dbReference type="GO" id="GO:0032218">
    <property type="term" value="P:riboflavin transport"/>
    <property type="evidence" value="ECO:0007669"/>
    <property type="project" value="TreeGrafter"/>
</dbReference>
<feature type="transmembrane region" description="Helical" evidence="3">
    <location>
        <begin position="343"/>
        <end position="365"/>
    </location>
</feature>
<dbReference type="Pfam" id="PF07690">
    <property type="entry name" value="MFS_1"/>
    <property type="match status" value="1"/>
</dbReference>
<feature type="transmembrane region" description="Helical" evidence="3">
    <location>
        <begin position="198"/>
        <end position="215"/>
    </location>
</feature>
<dbReference type="Proteomes" id="UP000008536">
    <property type="component" value="Chromosome C"/>
</dbReference>
<keyword evidence="3" id="KW-0472">Membrane</keyword>